<dbReference type="EMBL" id="BANI01000154">
    <property type="protein sequence ID" value="GAN97423.1"/>
    <property type="molecule type" value="Genomic_DNA"/>
</dbReference>
<keyword evidence="1" id="KW-1133">Transmembrane helix</keyword>
<evidence type="ECO:0000313" key="2">
    <source>
        <dbReference type="EMBL" id="GAN97423.1"/>
    </source>
</evidence>
<dbReference type="Proteomes" id="UP000032675">
    <property type="component" value="Unassembled WGS sequence"/>
</dbReference>
<keyword evidence="1" id="KW-0812">Transmembrane</keyword>
<feature type="transmembrane region" description="Helical" evidence="1">
    <location>
        <begin position="36"/>
        <end position="53"/>
    </location>
</feature>
<proteinExistence type="predicted"/>
<name>A0A0D6Q2A2_KOMEU</name>
<evidence type="ECO:0008006" key="4">
    <source>
        <dbReference type="Google" id="ProtNLM"/>
    </source>
</evidence>
<dbReference type="AlphaFoldDB" id="A0A0D6Q2A2"/>
<evidence type="ECO:0000313" key="3">
    <source>
        <dbReference type="Proteomes" id="UP000032675"/>
    </source>
</evidence>
<reference evidence="2 3" key="1">
    <citation type="submission" date="2012-11" db="EMBL/GenBank/DDBJ databases">
        <title>Whole genome sequence of Gluconacetobacter europaeus NBRC3261.</title>
        <authorList>
            <person name="Azuma Y."/>
            <person name="Higashiura N."/>
            <person name="Hirakawa H."/>
            <person name="Matsushita K."/>
        </authorList>
    </citation>
    <scope>NUCLEOTIDE SEQUENCE [LARGE SCALE GENOMIC DNA]</scope>
    <source>
        <strain evidence="2 3">NBRC 3261</strain>
    </source>
</reference>
<accession>A0A0D6Q2A2</accession>
<gene>
    <name evidence="2" type="ORF">Geu3261_0175_003</name>
</gene>
<keyword evidence="1" id="KW-0472">Membrane</keyword>
<dbReference type="RefSeq" id="WP_010508502.1">
    <property type="nucleotide sequence ID" value="NZ_BANI01000154.1"/>
</dbReference>
<evidence type="ECO:0000256" key="1">
    <source>
        <dbReference type="SAM" id="Phobius"/>
    </source>
</evidence>
<protein>
    <recommendedName>
        <fullName evidence="4">DUF3309 domain-containing protein</fullName>
    </recommendedName>
</protein>
<organism evidence="2 3">
    <name type="scientific">Komagataeibacter europaeus NBRC 3261</name>
    <dbReference type="NCBI Taxonomy" id="1234669"/>
    <lineage>
        <taxon>Bacteria</taxon>
        <taxon>Pseudomonadati</taxon>
        <taxon>Pseudomonadota</taxon>
        <taxon>Alphaproteobacteria</taxon>
        <taxon>Acetobacterales</taxon>
        <taxon>Acetobacteraceae</taxon>
        <taxon>Komagataeibacter</taxon>
    </lineage>
</organism>
<comment type="caution">
    <text evidence="2">The sequence shown here is derived from an EMBL/GenBank/DDBJ whole genome shotgun (WGS) entry which is preliminary data.</text>
</comment>
<sequence>MLTLLIIALIIFAIGGGGYGYRSGWYGGPRGTGFNGLGLLPIILLVVALFLLLHTPGNAPPP</sequence>